<dbReference type="NCBIfam" id="TIGR02876">
    <property type="entry name" value="spore_yqfD"/>
    <property type="match status" value="1"/>
</dbReference>
<name>A0A1I5WGF8_9BACI</name>
<dbReference type="RefSeq" id="WP_061802024.1">
    <property type="nucleotide sequence ID" value="NZ_FOXX01000001.1"/>
</dbReference>
<protein>
    <submittedName>
        <fullName evidence="2">Similar to stage IV sporulation protein</fullName>
    </submittedName>
</protein>
<feature type="transmembrane region" description="Helical" evidence="1">
    <location>
        <begin position="89"/>
        <end position="110"/>
    </location>
</feature>
<proteinExistence type="predicted"/>
<evidence type="ECO:0000313" key="2">
    <source>
        <dbReference type="EMBL" id="SFQ18648.1"/>
    </source>
</evidence>
<evidence type="ECO:0000256" key="1">
    <source>
        <dbReference type="SAM" id="Phobius"/>
    </source>
</evidence>
<reference evidence="2 3" key="1">
    <citation type="submission" date="2016-10" db="EMBL/GenBank/DDBJ databases">
        <authorList>
            <person name="Varghese N."/>
            <person name="Submissions S."/>
        </authorList>
    </citation>
    <scope>NUCLEOTIDE SEQUENCE [LARGE SCALE GENOMIC DNA]</scope>
    <source>
        <strain evidence="2 3">DSM 13796</strain>
    </source>
</reference>
<keyword evidence="1" id="KW-0472">Membrane</keyword>
<dbReference type="GeneID" id="93709320"/>
<dbReference type="InterPro" id="IPR010690">
    <property type="entry name" value="YqfD"/>
</dbReference>
<comment type="caution">
    <text evidence="2">The sequence shown here is derived from an EMBL/GenBank/DDBJ whole genome shotgun (WGS) entry which is preliminary data.</text>
</comment>
<dbReference type="Proteomes" id="UP000182762">
    <property type="component" value="Unassembled WGS sequence"/>
</dbReference>
<evidence type="ECO:0000313" key="3">
    <source>
        <dbReference type="Proteomes" id="UP000182762"/>
    </source>
</evidence>
<sequence length="395" mass="45197">MKNQWLHFWVGKIHLKLTGEGIERFLNDCTRQDISVLNVQFKNEGEVRATFLLKDLSKIRTIIRKHPCKIHFTKSEGAPFWQKRLLKNVGFVCGTLLCLFVILFLSNMVWSIEIKGANPKTEHEIMKKLDELGVKVGKSQFTIDDPETLQKKITDGIEDITWIGVELRGTSYHFQVVEKKAPKESKGSSPQNLIAKKKAIINYMFVEKGQPIVEVNEHVEKGQTLVSGIIGNEKESKAISAKGEILGEVWYKSTVEVPIKTEFEVLTGESKTKHSVSLFGGKLPFWGFFGDDYKTKKKERIVKPVYFFNWKTPLKYEKQVIRENEKVTRQYTKKEAVKRGLQIAREDLLSKVDGEAKIVDENVLHQTTDNGKVKLVVYYQVIENIVGTQPIIQGD</sequence>
<organism evidence="2 3">
    <name type="scientific">Priestia endophytica DSM 13796</name>
    <dbReference type="NCBI Taxonomy" id="1121089"/>
    <lineage>
        <taxon>Bacteria</taxon>
        <taxon>Bacillati</taxon>
        <taxon>Bacillota</taxon>
        <taxon>Bacilli</taxon>
        <taxon>Bacillales</taxon>
        <taxon>Bacillaceae</taxon>
        <taxon>Priestia</taxon>
    </lineage>
</organism>
<dbReference type="Pfam" id="PF06898">
    <property type="entry name" value="YqfD"/>
    <property type="match status" value="1"/>
</dbReference>
<keyword evidence="1" id="KW-0812">Transmembrane</keyword>
<dbReference type="PIRSF" id="PIRSF029895">
    <property type="entry name" value="SpoIV"/>
    <property type="match status" value="1"/>
</dbReference>
<dbReference type="EMBL" id="FOXX01000001">
    <property type="protein sequence ID" value="SFQ18648.1"/>
    <property type="molecule type" value="Genomic_DNA"/>
</dbReference>
<keyword evidence="3" id="KW-1185">Reference proteome</keyword>
<accession>A0A1I5WGF8</accession>
<keyword evidence="1" id="KW-1133">Transmembrane helix</keyword>
<gene>
    <name evidence="2" type="ORF">SAMN02745910_00549</name>
</gene>